<evidence type="ECO:0000256" key="7">
    <source>
        <dbReference type="ARBA" id="ARBA00023180"/>
    </source>
</evidence>
<dbReference type="Pfam" id="PF03935">
    <property type="entry name" value="SKN1_KRE6_Sbg1"/>
    <property type="match status" value="1"/>
</dbReference>
<dbReference type="InterPro" id="IPR013320">
    <property type="entry name" value="ConA-like_dom_sf"/>
</dbReference>
<dbReference type="PANTHER" id="PTHR31361">
    <property type="entry name" value="BETA-GLUCAN SYNTHESIS-ASSOCIATED PROTEIN KRE6-RELATED"/>
    <property type="match status" value="1"/>
</dbReference>
<dbReference type="InterPro" id="IPR005629">
    <property type="entry name" value="Skn1/Kre6/Sbg1"/>
</dbReference>
<dbReference type="SUPFAM" id="SSF49899">
    <property type="entry name" value="Concanavalin A-like lectins/glucanases"/>
    <property type="match status" value="1"/>
</dbReference>
<feature type="non-terminal residue" evidence="10">
    <location>
        <position position="1"/>
    </location>
</feature>
<keyword evidence="4" id="KW-0735">Signal-anchor</keyword>
<dbReference type="Proteomes" id="UP001165060">
    <property type="component" value="Unassembled WGS sequence"/>
</dbReference>
<feature type="non-terminal residue" evidence="10">
    <location>
        <position position="200"/>
    </location>
</feature>
<dbReference type="Gene3D" id="2.60.120.200">
    <property type="match status" value="1"/>
</dbReference>
<evidence type="ECO:0000313" key="10">
    <source>
        <dbReference type="EMBL" id="GMI32339.1"/>
    </source>
</evidence>
<keyword evidence="5" id="KW-1133">Transmembrane helix</keyword>
<comment type="subcellular location">
    <subcellularLocation>
        <location evidence="1">Membrane</location>
        <topology evidence="1">Single-pass type II membrane protein</topology>
    </subcellularLocation>
</comment>
<keyword evidence="3" id="KW-0812">Transmembrane</keyword>
<dbReference type="InterPro" id="IPR000757">
    <property type="entry name" value="Beta-glucanase-like"/>
</dbReference>
<feature type="domain" description="GH16" evidence="9">
    <location>
        <begin position="1"/>
        <end position="200"/>
    </location>
</feature>
<evidence type="ECO:0000256" key="5">
    <source>
        <dbReference type="ARBA" id="ARBA00022989"/>
    </source>
</evidence>
<dbReference type="EMBL" id="BRYB01006033">
    <property type="protein sequence ID" value="GMI32339.1"/>
    <property type="molecule type" value="Genomic_DNA"/>
</dbReference>
<evidence type="ECO:0000256" key="8">
    <source>
        <dbReference type="ARBA" id="ARBA00023316"/>
    </source>
</evidence>
<organism evidence="10 11">
    <name type="scientific">Tetraparma gracilis</name>
    <dbReference type="NCBI Taxonomy" id="2962635"/>
    <lineage>
        <taxon>Eukaryota</taxon>
        <taxon>Sar</taxon>
        <taxon>Stramenopiles</taxon>
        <taxon>Ochrophyta</taxon>
        <taxon>Bolidophyceae</taxon>
        <taxon>Parmales</taxon>
        <taxon>Triparmaceae</taxon>
        <taxon>Tetraparma</taxon>
    </lineage>
</organism>
<evidence type="ECO:0000256" key="6">
    <source>
        <dbReference type="ARBA" id="ARBA00023136"/>
    </source>
</evidence>
<keyword evidence="6" id="KW-0472">Membrane</keyword>
<dbReference type="PANTHER" id="PTHR31361:SF1">
    <property type="entry name" value="BETA-GLUCAN SYNTHESIS-ASSOCIATED PROTEIN KRE6-RELATED"/>
    <property type="match status" value="1"/>
</dbReference>
<keyword evidence="11" id="KW-1185">Reference proteome</keyword>
<proteinExistence type="inferred from homology"/>
<evidence type="ECO:0000256" key="4">
    <source>
        <dbReference type="ARBA" id="ARBA00022968"/>
    </source>
</evidence>
<gene>
    <name evidence="10" type="ORF">TeGR_g7056</name>
</gene>
<protein>
    <recommendedName>
        <fullName evidence="9">GH16 domain-containing protein</fullName>
    </recommendedName>
</protein>
<comment type="caution">
    <text evidence="10">The sequence shown here is derived from an EMBL/GenBank/DDBJ whole genome shotgun (WGS) entry which is preliminary data.</text>
</comment>
<comment type="similarity">
    <text evidence="2">Belongs to the SKN1/KRE6 family.</text>
</comment>
<evidence type="ECO:0000256" key="1">
    <source>
        <dbReference type="ARBA" id="ARBA00004606"/>
    </source>
</evidence>
<dbReference type="PROSITE" id="PS51762">
    <property type="entry name" value="GH16_2"/>
    <property type="match status" value="1"/>
</dbReference>
<keyword evidence="8" id="KW-0961">Cell wall biogenesis/degradation</keyword>
<reference evidence="10 11" key="1">
    <citation type="journal article" date="2023" name="Commun. Biol.">
        <title>Genome analysis of Parmales, the sister group of diatoms, reveals the evolutionary specialization of diatoms from phago-mixotrophs to photoautotrophs.</title>
        <authorList>
            <person name="Ban H."/>
            <person name="Sato S."/>
            <person name="Yoshikawa S."/>
            <person name="Yamada K."/>
            <person name="Nakamura Y."/>
            <person name="Ichinomiya M."/>
            <person name="Sato N."/>
            <person name="Blanc-Mathieu R."/>
            <person name="Endo H."/>
            <person name="Kuwata A."/>
            <person name="Ogata H."/>
        </authorList>
    </citation>
    <scope>NUCLEOTIDE SEQUENCE [LARGE SCALE GENOMIC DNA]</scope>
</reference>
<name>A0ABQ6MU02_9STRA</name>
<accession>A0ABQ6MU02</accession>
<evidence type="ECO:0000256" key="2">
    <source>
        <dbReference type="ARBA" id="ARBA00010962"/>
    </source>
</evidence>
<sequence>PPPPPPPNRYVAEDVKTGLKSTKTKHYQSAMLQTWNKFCFTGGIVDFSMRLPGSAYSGGLWPAAWMLGNLARATYVGSSDFMWPWSFDECDPLSRTSQEISACSQAAHWGMEGLRGRGAPEIDVLEAMPGEATKLPNTKTRKPYISSSYQVSPGVRDGRPSAGALPNPGHWYTGMTYGLNTTLNPFFYGVALTHTPASYT</sequence>
<evidence type="ECO:0000256" key="3">
    <source>
        <dbReference type="ARBA" id="ARBA00022692"/>
    </source>
</evidence>
<evidence type="ECO:0000259" key="9">
    <source>
        <dbReference type="PROSITE" id="PS51762"/>
    </source>
</evidence>
<evidence type="ECO:0000313" key="11">
    <source>
        <dbReference type="Proteomes" id="UP001165060"/>
    </source>
</evidence>
<keyword evidence="7" id="KW-0325">Glycoprotein</keyword>